<evidence type="ECO:0000313" key="7">
    <source>
        <dbReference type="EMBL" id="CAF4204132.1"/>
    </source>
</evidence>
<dbReference type="Proteomes" id="UP000663865">
    <property type="component" value="Unassembled WGS sequence"/>
</dbReference>
<dbReference type="AlphaFoldDB" id="A0A821CUD0"/>
<evidence type="ECO:0000313" key="11">
    <source>
        <dbReference type="EMBL" id="CAF4611514.1"/>
    </source>
</evidence>
<comment type="caution">
    <text evidence="11">The sequence shown here is derived from an EMBL/GenBank/DDBJ whole genome shotgun (WGS) entry which is preliminary data.</text>
</comment>
<dbReference type="Proteomes" id="UP000663848">
    <property type="component" value="Unassembled WGS sequence"/>
</dbReference>
<dbReference type="Proteomes" id="UP000663873">
    <property type="component" value="Unassembled WGS sequence"/>
</dbReference>
<evidence type="ECO:0000313" key="9">
    <source>
        <dbReference type="EMBL" id="CAF4323029.1"/>
    </source>
</evidence>
<dbReference type="Proteomes" id="UP000663872">
    <property type="component" value="Unassembled WGS sequence"/>
</dbReference>
<evidence type="ECO:0000313" key="2">
    <source>
        <dbReference type="EMBL" id="CAF3353675.1"/>
    </source>
</evidence>
<dbReference type="Proteomes" id="UP000663869">
    <property type="component" value="Unassembled WGS sequence"/>
</dbReference>
<dbReference type="EMBL" id="CAJOBS010000612">
    <property type="protein sequence ID" value="CAF4611514.1"/>
    <property type="molecule type" value="Genomic_DNA"/>
</dbReference>
<dbReference type="Proteomes" id="UP000663838">
    <property type="component" value="Unassembled WGS sequence"/>
</dbReference>
<dbReference type="EMBL" id="CAJOBQ010000306">
    <property type="protein sequence ID" value="CAF4323029.1"/>
    <property type="molecule type" value="Genomic_DNA"/>
</dbReference>
<name>A0A821CUD0_9BILA</name>
<organism evidence="11 12">
    <name type="scientific">Rotaria socialis</name>
    <dbReference type="NCBI Taxonomy" id="392032"/>
    <lineage>
        <taxon>Eukaryota</taxon>
        <taxon>Metazoa</taxon>
        <taxon>Spiralia</taxon>
        <taxon>Gnathifera</taxon>
        <taxon>Rotifera</taxon>
        <taxon>Eurotatoria</taxon>
        <taxon>Bdelloidea</taxon>
        <taxon>Philodinida</taxon>
        <taxon>Philodinidae</taxon>
        <taxon>Rotaria</taxon>
    </lineage>
</organism>
<dbReference type="EMBL" id="CAJNYV010002263">
    <property type="protein sequence ID" value="CAF3465350.1"/>
    <property type="molecule type" value="Genomic_DNA"/>
</dbReference>
<evidence type="ECO:0000313" key="6">
    <source>
        <dbReference type="EMBL" id="CAF3680409.1"/>
    </source>
</evidence>
<feature type="transmembrane region" description="Helical" evidence="1">
    <location>
        <begin position="79"/>
        <end position="102"/>
    </location>
</feature>
<evidence type="ECO:0000313" key="12">
    <source>
        <dbReference type="Proteomes" id="UP000663838"/>
    </source>
</evidence>
<dbReference type="EMBL" id="CAJNYT010004685">
    <property type="protein sequence ID" value="CAF3680409.1"/>
    <property type="molecule type" value="Genomic_DNA"/>
</dbReference>
<accession>A0A821CUD0</accession>
<reference evidence="11" key="1">
    <citation type="submission" date="2021-02" db="EMBL/GenBank/DDBJ databases">
        <authorList>
            <person name="Nowell W R."/>
        </authorList>
    </citation>
    <scope>NUCLEOTIDE SEQUENCE</scope>
</reference>
<keyword evidence="1" id="KW-0472">Membrane</keyword>
<protein>
    <submittedName>
        <fullName evidence="11">Uncharacterized protein</fullName>
    </submittedName>
</protein>
<keyword evidence="1" id="KW-0812">Transmembrane</keyword>
<evidence type="ECO:0000313" key="13">
    <source>
        <dbReference type="Proteomes" id="UP000663873"/>
    </source>
</evidence>
<keyword evidence="13" id="KW-1185">Reference proteome</keyword>
<dbReference type="Proteomes" id="UP000663833">
    <property type="component" value="Unassembled WGS sequence"/>
</dbReference>
<evidence type="ECO:0000256" key="1">
    <source>
        <dbReference type="SAM" id="Phobius"/>
    </source>
</evidence>
<evidence type="ECO:0000313" key="5">
    <source>
        <dbReference type="EMBL" id="CAF3478899.1"/>
    </source>
</evidence>
<dbReference type="EMBL" id="CAJNXB010004076">
    <property type="protein sequence ID" value="CAF3353675.1"/>
    <property type="molecule type" value="Genomic_DNA"/>
</dbReference>
<dbReference type="Proteomes" id="UP000663862">
    <property type="component" value="Unassembled WGS sequence"/>
</dbReference>
<dbReference type="EMBL" id="CAJOBP010000644">
    <property type="protein sequence ID" value="CAF4204132.1"/>
    <property type="molecule type" value="Genomic_DNA"/>
</dbReference>
<feature type="transmembrane region" description="Helical" evidence="1">
    <location>
        <begin position="109"/>
        <end position="130"/>
    </location>
</feature>
<dbReference type="Proteomes" id="UP000663851">
    <property type="component" value="Unassembled WGS sequence"/>
</dbReference>
<evidence type="ECO:0000313" key="3">
    <source>
        <dbReference type="EMBL" id="CAF3366926.1"/>
    </source>
</evidence>
<dbReference type="EMBL" id="CAJNYD010003112">
    <property type="protein sequence ID" value="CAF3478899.1"/>
    <property type="molecule type" value="Genomic_DNA"/>
</dbReference>
<evidence type="ECO:0000313" key="8">
    <source>
        <dbReference type="EMBL" id="CAF4248857.1"/>
    </source>
</evidence>
<gene>
    <name evidence="3" type="ORF">FME351_LOCUS5962</name>
    <name evidence="6" type="ORF">GRG538_LOCUS26978</name>
    <name evidence="8" type="ORF">HFQ381_LOCUS10326</name>
    <name evidence="4" type="ORF">KIK155_LOCUS13406</name>
    <name evidence="5" type="ORF">LUA448_LOCUS23895</name>
    <name evidence="10" type="ORF">QYT958_LOCUS2088</name>
    <name evidence="2" type="ORF">TIS948_LOCUS23515</name>
    <name evidence="11" type="ORF">TOA249_LOCUS11326</name>
    <name evidence="9" type="ORF">TSG867_LOCUS7692</name>
    <name evidence="7" type="ORF">UJA718_LOCUS6734</name>
</gene>
<dbReference type="EMBL" id="CAJOBO010000565">
    <property type="protein sequence ID" value="CAF4248857.1"/>
    <property type="molecule type" value="Genomic_DNA"/>
</dbReference>
<dbReference type="EMBL" id="CAJOBR010000130">
    <property type="protein sequence ID" value="CAF4469267.1"/>
    <property type="molecule type" value="Genomic_DNA"/>
</dbReference>
<proteinExistence type="predicted"/>
<evidence type="ECO:0000313" key="10">
    <source>
        <dbReference type="EMBL" id="CAF4469267.1"/>
    </source>
</evidence>
<dbReference type="EMBL" id="CAJNYU010000501">
    <property type="protein sequence ID" value="CAF3366926.1"/>
    <property type="molecule type" value="Genomic_DNA"/>
</dbReference>
<sequence length="208" mass="23501">MDSHTFFPLLTNGETIVGKYKIRPTCDSIAFTAIITDCRLLTRTQETVCCCCHRSSYRAISLESIHRIDENFQRSQNAVYVLVWVFFLLVCSAGVLISIFAIKDTTLKTAILIGSGGLFFVINVIIWLSLCCCFRSKLIKLHGTFGSINLFFAKKKARAFEIQLSEQISQAKTRIQHTPISTIPPLSIPHASKRLTIMDQSWISTDRF</sequence>
<keyword evidence="1" id="KW-1133">Transmembrane helix</keyword>
<dbReference type="Proteomes" id="UP000663825">
    <property type="component" value="Unassembled WGS sequence"/>
</dbReference>
<evidence type="ECO:0000313" key="4">
    <source>
        <dbReference type="EMBL" id="CAF3465350.1"/>
    </source>
</evidence>